<dbReference type="KEGG" id="nta:107819388"/>
<dbReference type="PaxDb" id="4097-A0A1S4CIZ4"/>
<evidence type="ECO:0000256" key="7">
    <source>
        <dbReference type="ARBA" id="ARBA00023033"/>
    </source>
</evidence>
<reference evidence="11" key="2">
    <citation type="submission" date="2025-08" db="UniProtKB">
        <authorList>
            <consortium name="RefSeq"/>
        </authorList>
    </citation>
    <scope>IDENTIFICATION</scope>
</reference>
<dbReference type="InterPro" id="IPR002401">
    <property type="entry name" value="Cyt_P450_E_grp-I"/>
</dbReference>
<evidence type="ECO:0000256" key="8">
    <source>
        <dbReference type="ARBA" id="ARBA00023136"/>
    </source>
</evidence>
<dbReference type="FunFam" id="1.10.630.10:FF:000023">
    <property type="entry name" value="Cytochrome P450 family protein"/>
    <property type="match status" value="2"/>
</dbReference>
<keyword evidence="4 9" id="KW-0479">Metal-binding</keyword>
<dbReference type="GO" id="GO:0016020">
    <property type="term" value="C:membrane"/>
    <property type="evidence" value="ECO:0007669"/>
    <property type="project" value="UniProtKB-SubCell"/>
</dbReference>
<dbReference type="Pfam" id="PF00067">
    <property type="entry name" value="p450"/>
    <property type="match status" value="2"/>
</dbReference>
<dbReference type="GO" id="GO:0020037">
    <property type="term" value="F:heme binding"/>
    <property type="evidence" value="ECO:0007669"/>
    <property type="project" value="InterPro"/>
</dbReference>
<sequence>MENLNSSYYYYYYYLAILLFFFVILFKYLLPSGKRLPPSPLSLPIIGHLYLIKNSLHETLTSLSTKYGPVLYLRFGCRNLLVVSSPSAMEECFTKNDIIFANRPQSMAGDQFSFNYKAVVWAPYGYLWRALRRLTVIEIFSSNSLQKSSALRNEEIGILIRSLFKASTNNGSSGARVNLSHWVFTFAVNVMMRTGTGKRCVSEEDMETEKGKQIIEEIRGFFFATLVVLNVCDFMPVLKWFGYKGLEKRMVLAHQKRNEFLNNLLDEFRQKKIAGISESSTDSINAKKTTLVETLLSLQESEPEFYTDDLIKSVLLVLFIAGTETTSMTIQWAMRLLLAHPKAFTKLRAEIDSKVGNDGLLNESDIPKLPYLHRVINETLRLYPPVPLLLPHYSLEDCTVGGYEVPKHTILMVNAWAIHRDPKLWDEPEKFKPERFEAMEGEKEGFNYKLVPFGMGRRACPGAAMGLRTVSLVLGSLIQSFDWKSVEEEKLDACYNSRITLNKDKPLEAVCIPRQNWRGFLSCRDLSKWQPLKFGASYEINARKHKHSLVSSPHATLSGGTDKNNESHHYYFLAEKSMNMEIGFPFCTIAFFFSIFFILKLQNARNKKLPPSPPSLPIIGHLHLLKSPIHQTFKSLSCKYGPIIFLHFGTCPIIVISSPSITEQCFTKNDIIFANRPKSLVTKHLGYNQTTIGFSPYGDHWRNLRRIASSQIFSTVSLNYSSAVRTEEVRYVVTKLVLDYKGGIAKKVNLNFLFEKLVYDVLTKMVAGKRWTESTHDMFGPTMIMTICDYFPVLQWVGFQGLEKNLVEIKKTRDIFLQGLIDECRNSRADSSLAEQRKTIIDALLGLQKAQPECYTDDIIKGVIMVMFTAGTHTSAVTMEWTMTLLLNHPEVMKKAKLEINNLVGEGRLLEESDILKLPYLRCIINETLRLFPAGPLLVPHFSSQDCIIEGYGIPKGTILFVNVWEIQRDPKLWEEPNKFKPERFEGMEGGIEGCKFIPFGMGRRACPGSGLAMRLIGLVLGLFIQCFKWQSVGPALVGLDESFGLMLKKRDPLEALYRPRESMAVSLSQL</sequence>
<dbReference type="InterPro" id="IPR036396">
    <property type="entry name" value="Cyt_P450_sf"/>
</dbReference>
<comment type="similarity">
    <text evidence="2">Belongs to the cytochrome P450 family.</text>
</comment>
<dbReference type="OrthoDB" id="1055148at2759"/>
<dbReference type="RefSeq" id="XP_016500979.1">
    <property type="nucleotide sequence ID" value="XM_016645493.1"/>
</dbReference>
<dbReference type="CDD" id="cd20653">
    <property type="entry name" value="CYP81"/>
    <property type="match status" value="1"/>
</dbReference>
<dbReference type="AlphaFoldDB" id="A0A1S4CIZ4"/>
<evidence type="ECO:0000313" key="10">
    <source>
        <dbReference type="Proteomes" id="UP000790787"/>
    </source>
</evidence>
<dbReference type="PROSITE" id="PS00086">
    <property type="entry name" value="CYTOCHROME_P450"/>
    <property type="match status" value="2"/>
</dbReference>
<dbReference type="PRINTS" id="PR00385">
    <property type="entry name" value="P450"/>
</dbReference>
<evidence type="ECO:0000256" key="2">
    <source>
        <dbReference type="ARBA" id="ARBA00010617"/>
    </source>
</evidence>
<evidence type="ECO:0000256" key="4">
    <source>
        <dbReference type="ARBA" id="ARBA00022723"/>
    </source>
</evidence>
<accession>A0A1S4CIZ4</accession>
<gene>
    <name evidence="11" type="primary">LOC107819388</name>
</gene>
<dbReference type="GeneID" id="107819388"/>
<evidence type="ECO:0000256" key="1">
    <source>
        <dbReference type="ARBA" id="ARBA00004370"/>
    </source>
</evidence>
<name>A0A1S4CIZ4_TOBAC</name>
<dbReference type="InterPro" id="IPR050651">
    <property type="entry name" value="Plant_Cytochrome_P450_Monoox"/>
</dbReference>
<dbReference type="SUPFAM" id="SSF48264">
    <property type="entry name" value="Cytochrome P450"/>
    <property type="match status" value="2"/>
</dbReference>
<evidence type="ECO:0000313" key="11">
    <source>
        <dbReference type="RefSeq" id="XP_016500979.1"/>
    </source>
</evidence>
<evidence type="ECO:0000256" key="9">
    <source>
        <dbReference type="PIRSR" id="PIRSR602401-1"/>
    </source>
</evidence>
<dbReference type="Proteomes" id="UP000790787">
    <property type="component" value="Chromosome 16"/>
</dbReference>
<evidence type="ECO:0000256" key="3">
    <source>
        <dbReference type="ARBA" id="ARBA00022617"/>
    </source>
</evidence>
<dbReference type="InterPro" id="IPR017972">
    <property type="entry name" value="Cyt_P450_CS"/>
</dbReference>
<reference evidence="10" key="1">
    <citation type="journal article" date="2014" name="Nat. Commun.">
        <title>The tobacco genome sequence and its comparison with those of tomato and potato.</title>
        <authorList>
            <person name="Sierro N."/>
            <person name="Battey J.N."/>
            <person name="Ouadi S."/>
            <person name="Bakaher N."/>
            <person name="Bovet L."/>
            <person name="Willig A."/>
            <person name="Goepfert S."/>
            <person name="Peitsch M.C."/>
            <person name="Ivanov N.V."/>
        </authorList>
    </citation>
    <scope>NUCLEOTIDE SEQUENCE [LARGE SCALE GENOMIC DNA]</scope>
</reference>
<dbReference type="PANTHER" id="PTHR47947">
    <property type="entry name" value="CYTOCHROME P450 82C3-RELATED"/>
    <property type="match status" value="1"/>
</dbReference>
<dbReference type="OMA" id="HRTRETH"/>
<dbReference type="GO" id="GO:0016705">
    <property type="term" value="F:oxidoreductase activity, acting on paired donors, with incorporation or reduction of molecular oxygen"/>
    <property type="evidence" value="ECO:0007669"/>
    <property type="project" value="InterPro"/>
</dbReference>
<dbReference type="GO" id="GO:0004497">
    <property type="term" value="F:monooxygenase activity"/>
    <property type="evidence" value="ECO:0000318"/>
    <property type="project" value="GO_Central"/>
</dbReference>
<keyword evidence="10" id="KW-1185">Reference proteome</keyword>
<keyword evidence="7" id="KW-0503">Monooxygenase</keyword>
<dbReference type="PANTHER" id="PTHR47947:SF13">
    <property type="entry name" value="CYTOCHROME P450, FAMILY 81, SUBFAMILY K, POLYPEPTIDE 1-RELATED"/>
    <property type="match status" value="1"/>
</dbReference>
<proteinExistence type="inferred from homology"/>
<dbReference type="InterPro" id="IPR001128">
    <property type="entry name" value="Cyt_P450"/>
</dbReference>
<evidence type="ECO:0000256" key="6">
    <source>
        <dbReference type="ARBA" id="ARBA00023004"/>
    </source>
</evidence>
<evidence type="ECO:0008006" key="12">
    <source>
        <dbReference type="Google" id="ProtNLM"/>
    </source>
</evidence>
<dbReference type="GO" id="GO:0005506">
    <property type="term" value="F:iron ion binding"/>
    <property type="evidence" value="ECO:0007669"/>
    <property type="project" value="InterPro"/>
</dbReference>
<keyword evidence="5" id="KW-0560">Oxidoreductase</keyword>
<keyword evidence="6 9" id="KW-0408">Iron</keyword>
<dbReference type="STRING" id="4097.A0A1S4CIZ4"/>
<dbReference type="PRINTS" id="PR00463">
    <property type="entry name" value="EP450I"/>
</dbReference>
<protein>
    <recommendedName>
        <fullName evidence="12">Isoflavone 2'-hydroxylase-like</fullName>
    </recommendedName>
</protein>
<dbReference type="Gene3D" id="1.10.630.10">
    <property type="entry name" value="Cytochrome P450"/>
    <property type="match status" value="2"/>
</dbReference>
<comment type="cofactor">
    <cofactor evidence="9">
        <name>heme</name>
        <dbReference type="ChEBI" id="CHEBI:30413"/>
    </cofactor>
</comment>
<keyword evidence="8" id="KW-0472">Membrane</keyword>
<comment type="subcellular location">
    <subcellularLocation>
        <location evidence="1">Membrane</location>
    </subcellularLocation>
</comment>
<keyword evidence="3 9" id="KW-0349">Heme</keyword>
<dbReference type="SMR" id="A0A1S4CIZ4"/>
<organism evidence="10 11">
    <name type="scientific">Nicotiana tabacum</name>
    <name type="common">Common tobacco</name>
    <dbReference type="NCBI Taxonomy" id="4097"/>
    <lineage>
        <taxon>Eukaryota</taxon>
        <taxon>Viridiplantae</taxon>
        <taxon>Streptophyta</taxon>
        <taxon>Embryophyta</taxon>
        <taxon>Tracheophyta</taxon>
        <taxon>Spermatophyta</taxon>
        <taxon>Magnoliopsida</taxon>
        <taxon>eudicotyledons</taxon>
        <taxon>Gunneridae</taxon>
        <taxon>Pentapetalae</taxon>
        <taxon>asterids</taxon>
        <taxon>lamiids</taxon>
        <taxon>Solanales</taxon>
        <taxon>Solanaceae</taxon>
        <taxon>Nicotianoideae</taxon>
        <taxon>Nicotianeae</taxon>
        <taxon>Nicotiana</taxon>
    </lineage>
</organism>
<evidence type="ECO:0000256" key="5">
    <source>
        <dbReference type="ARBA" id="ARBA00023002"/>
    </source>
</evidence>